<keyword evidence="2" id="KW-0732">Signal</keyword>
<feature type="signal peptide" evidence="2">
    <location>
        <begin position="1"/>
        <end position="20"/>
    </location>
</feature>
<evidence type="ECO:0000313" key="4">
    <source>
        <dbReference type="Proteomes" id="UP001146793"/>
    </source>
</evidence>
<keyword evidence="1" id="KW-0812">Transmembrane</keyword>
<dbReference type="AlphaFoldDB" id="A0AAV7YTD8"/>
<feature type="chain" id="PRO_5043630839" evidence="2">
    <location>
        <begin position="21"/>
        <end position="388"/>
    </location>
</feature>
<evidence type="ECO:0000313" key="3">
    <source>
        <dbReference type="EMBL" id="KAJ3431936.1"/>
    </source>
</evidence>
<keyword evidence="1" id="KW-0472">Membrane</keyword>
<feature type="transmembrane region" description="Helical" evidence="1">
    <location>
        <begin position="365"/>
        <end position="384"/>
    </location>
</feature>
<accession>A0AAV7YTD8</accession>
<feature type="transmembrane region" description="Helical" evidence="1">
    <location>
        <begin position="340"/>
        <end position="359"/>
    </location>
</feature>
<evidence type="ECO:0000256" key="2">
    <source>
        <dbReference type="SAM" id="SignalP"/>
    </source>
</evidence>
<evidence type="ECO:0000256" key="1">
    <source>
        <dbReference type="SAM" id="Phobius"/>
    </source>
</evidence>
<feature type="transmembrane region" description="Helical" evidence="1">
    <location>
        <begin position="297"/>
        <end position="319"/>
    </location>
</feature>
<reference evidence="3" key="1">
    <citation type="submission" date="2022-08" db="EMBL/GenBank/DDBJ databases">
        <title>Novel sulphate-reducing endosymbionts in the free-living metamonad Anaeramoeba.</title>
        <authorList>
            <person name="Jerlstrom-Hultqvist J."/>
            <person name="Cepicka I."/>
            <person name="Gallot-Lavallee L."/>
            <person name="Salas-Leiva D."/>
            <person name="Curtis B.A."/>
            <person name="Zahonova K."/>
            <person name="Pipaliya S."/>
            <person name="Dacks J."/>
            <person name="Roger A.J."/>
        </authorList>
    </citation>
    <scope>NUCLEOTIDE SEQUENCE</scope>
    <source>
        <strain evidence="3">Busselton2</strain>
    </source>
</reference>
<proteinExistence type="predicted"/>
<feature type="transmembrane region" description="Helical" evidence="1">
    <location>
        <begin position="116"/>
        <end position="142"/>
    </location>
</feature>
<feature type="transmembrane region" description="Helical" evidence="1">
    <location>
        <begin position="158"/>
        <end position="179"/>
    </location>
</feature>
<sequence length="388" mass="44563">MKHFFSLFVLLLLFSSFIYCSTNGFDWTDTKNIGTCFPTKKSKFLIEREYGRYQSLKDLFLQEAISTEQFNQELANLRTRIGSTILTEIATKEQLDSFFSYVISEDFQAPSTLDNILRVISVCDLVIFLSVIFFLISLAYILNTKFKLFAEPMARQRLPFFCFLSSISTILTFTVPSLFPQKLHIWIFLLGFAILVSVYSIMIEKVPMFLRLPIFIKPLPIIAILTFSVFKFNSNLLGFIEVSLFWLILLGCIKPLLKGSTEINDLNIICTSFFPLTTYICFNLDLFSLQPANISRIMFHFGVVGIAGYAIIAIKLIIISANSVRLMLFFKDATSHNFKLIMLNTTKILVVSISFYYILPITPQKLFSTFFINLLIPLILLFRIPNLN</sequence>
<dbReference type="EMBL" id="JANTQA010000047">
    <property type="protein sequence ID" value="KAJ3431936.1"/>
    <property type="molecule type" value="Genomic_DNA"/>
</dbReference>
<gene>
    <name evidence="3" type="ORF">M0812_20861</name>
</gene>
<dbReference type="Proteomes" id="UP001146793">
    <property type="component" value="Unassembled WGS sequence"/>
</dbReference>
<comment type="caution">
    <text evidence="3">The sequence shown here is derived from an EMBL/GenBank/DDBJ whole genome shotgun (WGS) entry which is preliminary data.</text>
</comment>
<organism evidence="3 4">
    <name type="scientific">Anaeramoeba flamelloides</name>
    <dbReference type="NCBI Taxonomy" id="1746091"/>
    <lineage>
        <taxon>Eukaryota</taxon>
        <taxon>Metamonada</taxon>
        <taxon>Anaeramoebidae</taxon>
        <taxon>Anaeramoeba</taxon>
    </lineage>
</organism>
<protein>
    <submittedName>
        <fullName evidence="3">Uncharacterized protein</fullName>
    </submittedName>
</protein>
<feature type="transmembrane region" description="Helical" evidence="1">
    <location>
        <begin position="185"/>
        <end position="202"/>
    </location>
</feature>
<name>A0AAV7YTD8_9EUKA</name>
<feature type="transmembrane region" description="Helical" evidence="1">
    <location>
        <begin position="266"/>
        <end position="285"/>
    </location>
</feature>
<feature type="transmembrane region" description="Helical" evidence="1">
    <location>
        <begin position="209"/>
        <end position="230"/>
    </location>
</feature>
<keyword evidence="1" id="KW-1133">Transmembrane helix</keyword>
<feature type="transmembrane region" description="Helical" evidence="1">
    <location>
        <begin position="236"/>
        <end position="257"/>
    </location>
</feature>